<dbReference type="Gene3D" id="3.40.50.620">
    <property type="entry name" value="HUPs"/>
    <property type="match status" value="1"/>
</dbReference>
<dbReference type="OrthoDB" id="4347at2759"/>
<proteinExistence type="predicted"/>
<feature type="domain" description="DUF218" evidence="1">
    <location>
        <begin position="16"/>
        <end position="158"/>
    </location>
</feature>
<dbReference type="InterPro" id="IPR003848">
    <property type="entry name" value="DUF218"/>
</dbReference>
<sequence length="219" mass="23959">MTSCAAAAVVLCPGHGVYIGERGCDPALGVNWIIAPFQAGEGAAFVQHVKRAVELAHEDPTATLVFSGGATKAETPTSEAQSYLTLAEHLGVLDAALRERTLLEEYARDSLENLAYTAALIQERAGPTPVPSPKMQVVGWEFKRARFMQHAEALNLDITYKGLGVCSDLESATAAEKRTLALFSEDPLGNVHLLDKRRQRNPHQRQRPYRAKIARDIVW</sequence>
<dbReference type="eggNOG" id="KOG4533">
    <property type="taxonomic scope" value="Eukaryota"/>
</dbReference>
<dbReference type="InterPro" id="IPR014729">
    <property type="entry name" value="Rossmann-like_a/b/a_fold"/>
</dbReference>
<dbReference type="Pfam" id="PF02698">
    <property type="entry name" value="DUF218"/>
    <property type="match status" value="1"/>
</dbReference>
<evidence type="ECO:0000313" key="3">
    <source>
        <dbReference type="Proteomes" id="UP000007799"/>
    </source>
</evidence>
<protein>
    <recommendedName>
        <fullName evidence="1">DUF218 domain-containing protein</fullName>
    </recommendedName>
</protein>
<dbReference type="RefSeq" id="XP_004987910.1">
    <property type="nucleotide sequence ID" value="XM_004987853.1"/>
</dbReference>
<organism evidence="3">
    <name type="scientific">Salpingoeca rosetta (strain ATCC 50818 / BSB-021)</name>
    <dbReference type="NCBI Taxonomy" id="946362"/>
    <lineage>
        <taxon>Eukaryota</taxon>
        <taxon>Choanoflagellata</taxon>
        <taxon>Craspedida</taxon>
        <taxon>Salpingoecidae</taxon>
        <taxon>Salpingoeca</taxon>
    </lineage>
</organism>
<dbReference type="InterPro" id="IPR055323">
    <property type="entry name" value="C57A10.07/YOR238W"/>
</dbReference>
<gene>
    <name evidence="2" type="ORF">PTSG_10982</name>
</gene>
<dbReference type="GO" id="GO:0005737">
    <property type="term" value="C:cytoplasm"/>
    <property type="evidence" value="ECO:0007669"/>
    <property type="project" value="TreeGrafter"/>
</dbReference>
<evidence type="ECO:0000313" key="2">
    <source>
        <dbReference type="EMBL" id="EGD81040.1"/>
    </source>
</evidence>
<reference evidence="2" key="1">
    <citation type="submission" date="2009-08" db="EMBL/GenBank/DDBJ databases">
        <title>Annotation of Salpingoeca rosetta.</title>
        <authorList>
            <consortium name="The Broad Institute Genome Sequencing Platform"/>
            <person name="Russ C."/>
            <person name="Cuomo C."/>
            <person name="Burger G."/>
            <person name="Gray M.W."/>
            <person name="Holland P.W.H."/>
            <person name="King N."/>
            <person name="Lang F.B.F."/>
            <person name="Roger A.J."/>
            <person name="Ruiz-Trillo I."/>
            <person name="Young S.K."/>
            <person name="Zeng Q."/>
            <person name="Gargeya S."/>
            <person name="Alvarado L."/>
            <person name="Berlin A."/>
            <person name="Chapman S.B."/>
            <person name="Chen Z."/>
            <person name="Freedman E."/>
            <person name="Gellesch M."/>
            <person name="Goldberg J."/>
            <person name="Griggs A."/>
            <person name="Gujja S."/>
            <person name="Heilman E."/>
            <person name="Heiman D."/>
            <person name="Howarth C."/>
            <person name="Mehta T."/>
            <person name="Neiman D."/>
            <person name="Pearson M."/>
            <person name="Roberts A."/>
            <person name="Saif S."/>
            <person name="Shea T."/>
            <person name="Shenoy N."/>
            <person name="Sisk P."/>
            <person name="Stolte C."/>
            <person name="Sykes S."/>
            <person name="White J."/>
            <person name="Yandava C."/>
            <person name="Haas B."/>
            <person name="Nusbaum C."/>
            <person name="Birren B."/>
        </authorList>
    </citation>
    <scope>NUCLEOTIDE SEQUENCE [LARGE SCALE GENOMIC DNA]</scope>
    <source>
        <strain evidence="2">ATCC 50818</strain>
    </source>
</reference>
<dbReference type="AlphaFoldDB" id="F2USD0"/>
<dbReference type="GeneID" id="16068437"/>
<name>F2USD0_SALR5</name>
<dbReference type="InParanoid" id="F2USD0"/>
<dbReference type="PANTHER" id="PTHR28110:SF1">
    <property type="entry name" value="TRANSMEMBRANE PROTEIN"/>
    <property type="match status" value="1"/>
</dbReference>
<dbReference type="Proteomes" id="UP000007799">
    <property type="component" value="Unassembled WGS sequence"/>
</dbReference>
<keyword evidence="3" id="KW-1185">Reference proteome</keyword>
<dbReference type="CDD" id="cd06259">
    <property type="entry name" value="YdcF-like"/>
    <property type="match status" value="1"/>
</dbReference>
<dbReference type="EMBL" id="GL832994">
    <property type="protein sequence ID" value="EGD81040.1"/>
    <property type="molecule type" value="Genomic_DNA"/>
</dbReference>
<evidence type="ECO:0000259" key="1">
    <source>
        <dbReference type="Pfam" id="PF02698"/>
    </source>
</evidence>
<dbReference type="PANTHER" id="PTHR28110">
    <property type="entry name" value="TRANSMEMBRANE PROTEIN"/>
    <property type="match status" value="1"/>
</dbReference>
<accession>F2USD0</accession>